<feature type="compositionally biased region" description="Basic residues" evidence="6">
    <location>
        <begin position="12"/>
        <end position="27"/>
    </location>
</feature>
<feature type="transmembrane region" description="Helical" evidence="7">
    <location>
        <begin position="299"/>
        <end position="321"/>
    </location>
</feature>
<dbReference type="GO" id="GO:0022857">
    <property type="term" value="F:transmembrane transporter activity"/>
    <property type="evidence" value="ECO:0007669"/>
    <property type="project" value="InterPro"/>
</dbReference>
<organism evidence="8 9">
    <name type="scientific">Nocardioides iriomotensis</name>
    <dbReference type="NCBI Taxonomy" id="715784"/>
    <lineage>
        <taxon>Bacteria</taxon>
        <taxon>Bacillati</taxon>
        <taxon>Actinomycetota</taxon>
        <taxon>Actinomycetes</taxon>
        <taxon>Propionibacteriales</taxon>
        <taxon>Nocardioidaceae</taxon>
        <taxon>Nocardioides</taxon>
    </lineage>
</organism>
<keyword evidence="3 7" id="KW-0812">Transmembrane</keyword>
<evidence type="ECO:0000256" key="5">
    <source>
        <dbReference type="ARBA" id="ARBA00023136"/>
    </source>
</evidence>
<feature type="transmembrane region" description="Helical" evidence="7">
    <location>
        <begin position="483"/>
        <end position="500"/>
    </location>
</feature>
<dbReference type="InterPro" id="IPR036259">
    <property type="entry name" value="MFS_trans_sf"/>
</dbReference>
<feature type="transmembrane region" description="Helical" evidence="7">
    <location>
        <begin position="233"/>
        <end position="252"/>
    </location>
</feature>
<reference evidence="8 9" key="1">
    <citation type="submission" date="2019-01" db="EMBL/GenBank/DDBJ databases">
        <title>Nocardioides guangzhouensis sp. nov., an actinobacterium isolated from soil.</title>
        <authorList>
            <person name="Fu Y."/>
            <person name="Cai Y."/>
            <person name="Lin Z."/>
            <person name="Chen P."/>
        </authorList>
    </citation>
    <scope>NUCLEOTIDE SEQUENCE [LARGE SCALE GENOMIC DNA]</scope>
    <source>
        <strain evidence="8 9">NBRC 105384</strain>
    </source>
</reference>
<dbReference type="EMBL" id="SDPU01000001">
    <property type="protein sequence ID" value="RYU15762.1"/>
    <property type="molecule type" value="Genomic_DNA"/>
</dbReference>
<dbReference type="Gene3D" id="1.20.1250.20">
    <property type="entry name" value="MFS general substrate transporter like domains"/>
    <property type="match status" value="1"/>
</dbReference>
<keyword evidence="5 7" id="KW-0472">Membrane</keyword>
<proteinExistence type="predicted"/>
<evidence type="ECO:0000256" key="1">
    <source>
        <dbReference type="ARBA" id="ARBA00004651"/>
    </source>
</evidence>
<evidence type="ECO:0000256" key="7">
    <source>
        <dbReference type="SAM" id="Phobius"/>
    </source>
</evidence>
<name>A0A4Q5JAF4_9ACTN</name>
<feature type="compositionally biased region" description="Basic residues" evidence="6">
    <location>
        <begin position="99"/>
        <end position="111"/>
    </location>
</feature>
<evidence type="ECO:0000313" key="8">
    <source>
        <dbReference type="EMBL" id="RYU15762.1"/>
    </source>
</evidence>
<evidence type="ECO:0000313" key="9">
    <source>
        <dbReference type="Proteomes" id="UP000291189"/>
    </source>
</evidence>
<feature type="transmembrane region" description="Helical" evidence="7">
    <location>
        <begin position="355"/>
        <end position="376"/>
    </location>
</feature>
<protein>
    <submittedName>
        <fullName evidence="8">MFS transporter</fullName>
    </submittedName>
</protein>
<keyword evidence="9" id="KW-1185">Reference proteome</keyword>
<dbReference type="InterPro" id="IPR011701">
    <property type="entry name" value="MFS"/>
</dbReference>
<keyword evidence="2" id="KW-1003">Cell membrane</keyword>
<dbReference type="CDD" id="cd06173">
    <property type="entry name" value="MFS_MefA_like"/>
    <property type="match status" value="1"/>
</dbReference>
<dbReference type="AlphaFoldDB" id="A0A4Q5JAF4"/>
<dbReference type="GO" id="GO:0005886">
    <property type="term" value="C:plasma membrane"/>
    <property type="evidence" value="ECO:0007669"/>
    <property type="project" value="UniProtKB-SubCell"/>
</dbReference>
<feature type="transmembrane region" description="Helical" evidence="7">
    <location>
        <begin position="382"/>
        <end position="406"/>
    </location>
</feature>
<evidence type="ECO:0000256" key="3">
    <source>
        <dbReference type="ARBA" id="ARBA00022692"/>
    </source>
</evidence>
<evidence type="ECO:0000256" key="2">
    <source>
        <dbReference type="ARBA" id="ARBA00022475"/>
    </source>
</evidence>
<feature type="region of interest" description="Disordered" evidence="6">
    <location>
        <begin position="1"/>
        <end position="134"/>
    </location>
</feature>
<sequence>MVAAGPDERVLRRPRLPARQPRARGGRSGREGQRRPTRRRDAHVADPAARAARGVAAGGRLERHRHRGDGRAGRGPAHPGQRGLPHLGLRGARRPAGPPRRRPAARARLRPRGAERRGRHPVTETLIPDSAGRTLPPPTRDRVVWVWAAASFLAFVGDSIWFVGVAWAAVNVASPGVAGVVVAVGMVPQAVLLLVGGTIADRLDTRLVMVAANAVRVTTLLVGAALWNAGVAPVPLLIAVACVFGAADAFYLPATSTMPRQMVHADDLATLGGLFQVVRRAAVLAGSALGGWIAATQGLVTAMVVDAVGFVTISVVVAVVLRPRFPLARSAAEPVVRAIRTGVSYVRGDATVRTFVVTLSGLNVFVGPALSLGVALRADASGWGAGVVGAANACVGVGAAVGALAAMHVRPRRPAVSGFVSLVLQGGAIVALGVAWLPATLGGAVVIGLTAGWASVILSACFQRVVREDQLGRVSSMTMLSDYTLLPLATPFFGWLAATTSVRTTAAVFGACMAVAGLWGASRPVIRAVAQPSVRSGTMGA</sequence>
<feature type="transmembrane region" description="Helical" evidence="7">
    <location>
        <begin position="506"/>
        <end position="526"/>
    </location>
</feature>
<dbReference type="SUPFAM" id="SSF103473">
    <property type="entry name" value="MFS general substrate transporter"/>
    <property type="match status" value="1"/>
</dbReference>
<evidence type="ECO:0000256" key="6">
    <source>
        <dbReference type="SAM" id="MobiDB-lite"/>
    </source>
</evidence>
<feature type="transmembrane region" description="Helical" evidence="7">
    <location>
        <begin position="176"/>
        <end position="195"/>
    </location>
</feature>
<dbReference type="PANTHER" id="PTHR23513">
    <property type="entry name" value="INTEGRAL MEMBRANE EFFLUX PROTEIN-RELATED"/>
    <property type="match status" value="1"/>
</dbReference>
<accession>A0A4Q5JAF4</accession>
<feature type="transmembrane region" description="Helical" evidence="7">
    <location>
        <begin position="443"/>
        <end position="462"/>
    </location>
</feature>
<dbReference type="Pfam" id="PF07690">
    <property type="entry name" value="MFS_1"/>
    <property type="match status" value="1"/>
</dbReference>
<feature type="compositionally biased region" description="Low complexity" evidence="6">
    <location>
        <begin position="74"/>
        <end position="90"/>
    </location>
</feature>
<feature type="compositionally biased region" description="Basic and acidic residues" evidence="6">
    <location>
        <begin position="1"/>
        <end position="11"/>
    </location>
</feature>
<feature type="compositionally biased region" description="Low complexity" evidence="6">
    <location>
        <begin position="45"/>
        <end position="59"/>
    </location>
</feature>
<comment type="caution">
    <text evidence="8">The sequence shown here is derived from an EMBL/GenBank/DDBJ whole genome shotgun (WGS) entry which is preliminary data.</text>
</comment>
<keyword evidence="4 7" id="KW-1133">Transmembrane helix</keyword>
<evidence type="ECO:0000256" key="4">
    <source>
        <dbReference type="ARBA" id="ARBA00022989"/>
    </source>
</evidence>
<feature type="transmembrane region" description="Helical" evidence="7">
    <location>
        <begin position="418"/>
        <end position="437"/>
    </location>
</feature>
<dbReference type="Proteomes" id="UP000291189">
    <property type="component" value="Unassembled WGS sequence"/>
</dbReference>
<dbReference type="OrthoDB" id="3613552at2"/>
<comment type="subcellular location">
    <subcellularLocation>
        <location evidence="1">Cell membrane</location>
        <topology evidence="1">Multi-pass membrane protein</topology>
    </subcellularLocation>
</comment>
<gene>
    <name evidence="8" type="ORF">ETU37_01205</name>
</gene>
<dbReference type="PANTHER" id="PTHR23513:SF17">
    <property type="entry name" value="MEMBRANE PROTEIN"/>
    <property type="match status" value="1"/>
</dbReference>
<feature type="transmembrane region" description="Helical" evidence="7">
    <location>
        <begin position="143"/>
        <end position="170"/>
    </location>
</feature>